<evidence type="ECO:0000256" key="10">
    <source>
        <dbReference type="ARBA" id="ARBA00022989"/>
    </source>
</evidence>
<evidence type="ECO:0000256" key="4">
    <source>
        <dbReference type="ARBA" id="ARBA00022670"/>
    </source>
</evidence>
<feature type="binding site" evidence="16">
    <location>
        <position position="72"/>
    </location>
    <ligand>
        <name>Zn(2+)</name>
        <dbReference type="ChEBI" id="CHEBI:29105"/>
        <note>catalytic</note>
    </ligand>
</feature>
<comment type="similarity">
    <text evidence="2 14">Belongs to the peptidase M50B family.</text>
</comment>
<dbReference type="InterPro" id="IPR046342">
    <property type="entry name" value="CBS_dom_sf"/>
</dbReference>
<dbReference type="PIRSF" id="PIRSF006404">
    <property type="entry name" value="UCP006404_Pept_M50_CBS"/>
    <property type="match status" value="1"/>
</dbReference>
<protein>
    <recommendedName>
        <fullName evidence="14">Zinc metalloprotease</fullName>
    </recommendedName>
</protein>
<reference evidence="18" key="1">
    <citation type="submission" date="2021-01" db="EMBL/GenBank/DDBJ databases">
        <title>Whole genome shotgun sequence of Demequina activiva NBRC 110675.</title>
        <authorList>
            <person name="Komaki H."/>
            <person name="Tamura T."/>
        </authorList>
    </citation>
    <scope>NUCLEOTIDE SEQUENCE</scope>
    <source>
        <strain evidence="18">NBRC 110675</strain>
    </source>
</reference>
<feature type="active site" evidence="15">
    <location>
        <position position="69"/>
    </location>
</feature>
<comment type="caution">
    <text evidence="18">The sequence shown here is derived from an EMBL/GenBank/DDBJ whole genome shotgun (WGS) entry which is preliminary data.</text>
</comment>
<keyword evidence="19" id="KW-1185">Reference proteome</keyword>
<proteinExistence type="inferred from homology"/>
<evidence type="ECO:0000256" key="7">
    <source>
        <dbReference type="ARBA" id="ARBA00022737"/>
    </source>
</evidence>
<dbReference type="PANTHER" id="PTHR39188">
    <property type="entry name" value="MEMBRANE-ASSOCIATED ZINC METALLOPROTEASE M50B"/>
    <property type="match status" value="1"/>
</dbReference>
<dbReference type="PANTHER" id="PTHR39188:SF3">
    <property type="entry name" value="STAGE IV SPORULATION PROTEIN FB"/>
    <property type="match status" value="1"/>
</dbReference>
<evidence type="ECO:0000256" key="11">
    <source>
        <dbReference type="ARBA" id="ARBA00023049"/>
    </source>
</evidence>
<keyword evidence="9 14" id="KW-0862">Zinc</keyword>
<dbReference type="SUPFAM" id="SSF54631">
    <property type="entry name" value="CBS-domain pair"/>
    <property type="match status" value="1"/>
</dbReference>
<feature type="binding site" evidence="16">
    <location>
        <position position="68"/>
    </location>
    <ligand>
        <name>Zn(2+)</name>
        <dbReference type="ChEBI" id="CHEBI:29105"/>
        <note>catalytic</note>
    </ligand>
</feature>
<dbReference type="Pfam" id="PF02163">
    <property type="entry name" value="Peptidase_M50"/>
    <property type="match status" value="1"/>
</dbReference>
<evidence type="ECO:0000256" key="14">
    <source>
        <dbReference type="PIRNR" id="PIRNR006404"/>
    </source>
</evidence>
<keyword evidence="10 14" id="KW-1133">Transmembrane helix</keyword>
<evidence type="ECO:0000256" key="3">
    <source>
        <dbReference type="ARBA" id="ARBA00022475"/>
    </source>
</evidence>
<evidence type="ECO:0000256" key="8">
    <source>
        <dbReference type="ARBA" id="ARBA00022801"/>
    </source>
</evidence>
<dbReference type="GO" id="GO:0046872">
    <property type="term" value="F:metal ion binding"/>
    <property type="evidence" value="ECO:0007669"/>
    <property type="project" value="UniProtKB-UniRule"/>
</dbReference>
<gene>
    <name evidence="18" type="ORF">Dac01nite_12090</name>
</gene>
<sequence>MSDAPRRTRGLQLGRAFGGRVIVQGSTLVMLVVLAFIFSTNGGQELTRRGFTIGLILAALLFVSVFLHELAHAATAKALGRQVHEVVITLWGGHTSFDAQGITPRVAGITAAAGPLANLAIAGLAWAALATGAFDLTLAEFVRQDLTAYQLIRYLMVANLILAAFNALPGIPMDGGRVLESIVWAVTKDRYRGVIVAAWGGRVVAIGVAAYAIGAPFAQGGRPGTFELIWAALIFMILWPAASSALKSAQMLRRRESVTVGTLMVPAVAIPYTATVAQAVAEASAHGAREIVVLGADGAAAGHFPVAMADAVPVEAHHDTGLQSVVMPLPRGTDVPPGLAGDDLVDALRTWWGRTDGWVVVQDGEVVGLVRLGDVMSALR</sequence>
<keyword evidence="4 14" id="KW-0645">Protease</keyword>
<comment type="cofactor">
    <cofactor evidence="14 16">
        <name>Zn(2+)</name>
        <dbReference type="ChEBI" id="CHEBI:29105"/>
    </cofactor>
    <text evidence="14 16">Binds 1 zinc ion per subunit.</text>
</comment>
<evidence type="ECO:0000256" key="6">
    <source>
        <dbReference type="ARBA" id="ARBA00022723"/>
    </source>
</evidence>
<feature type="transmembrane region" description="Helical" evidence="14">
    <location>
        <begin position="151"/>
        <end position="171"/>
    </location>
</feature>
<keyword evidence="8 14" id="KW-0378">Hydrolase</keyword>
<feature type="transmembrane region" description="Helical" evidence="14">
    <location>
        <begin position="228"/>
        <end position="246"/>
    </location>
</feature>
<feature type="binding site" evidence="16">
    <location>
        <position position="174"/>
    </location>
    <ligand>
        <name>Zn(2+)</name>
        <dbReference type="ChEBI" id="CHEBI:29105"/>
        <note>catalytic</note>
    </ligand>
</feature>
<evidence type="ECO:0000256" key="13">
    <source>
        <dbReference type="ARBA" id="ARBA00023136"/>
    </source>
</evidence>
<accession>A0A919Q1H6</accession>
<evidence type="ECO:0000256" key="12">
    <source>
        <dbReference type="ARBA" id="ARBA00023122"/>
    </source>
</evidence>
<evidence type="ECO:0000256" key="9">
    <source>
        <dbReference type="ARBA" id="ARBA00022833"/>
    </source>
</evidence>
<dbReference type="InterPro" id="IPR016483">
    <property type="entry name" value="UCP006404_Pept_M50_CBS"/>
</dbReference>
<keyword evidence="6 14" id="KW-0479">Metal-binding</keyword>
<evidence type="ECO:0000256" key="1">
    <source>
        <dbReference type="ARBA" id="ARBA00004651"/>
    </source>
</evidence>
<keyword evidence="11 14" id="KW-0482">Metalloprotease</keyword>
<evidence type="ECO:0000256" key="2">
    <source>
        <dbReference type="ARBA" id="ARBA00007931"/>
    </source>
</evidence>
<keyword evidence="13 14" id="KW-0472">Membrane</keyword>
<keyword evidence="7" id="KW-0677">Repeat</keyword>
<evidence type="ECO:0000256" key="15">
    <source>
        <dbReference type="PIRSR" id="PIRSR006404-1"/>
    </source>
</evidence>
<feature type="transmembrane region" description="Helical" evidence="14">
    <location>
        <begin position="21"/>
        <end position="39"/>
    </location>
</feature>
<evidence type="ECO:0000256" key="16">
    <source>
        <dbReference type="PIRSR" id="PIRSR006404-2"/>
    </source>
</evidence>
<dbReference type="AlphaFoldDB" id="A0A919Q1H6"/>
<keyword evidence="3 14" id="KW-1003">Cell membrane</keyword>
<dbReference type="Proteomes" id="UP000652354">
    <property type="component" value="Unassembled WGS sequence"/>
</dbReference>
<keyword evidence="12" id="KW-0129">CBS domain</keyword>
<dbReference type="InterPro" id="IPR008915">
    <property type="entry name" value="Peptidase_M50"/>
</dbReference>
<feature type="domain" description="Peptidase M50" evidence="17">
    <location>
        <begin position="58"/>
        <end position="189"/>
    </location>
</feature>
<organism evidence="18 19">
    <name type="scientific">Demequina activiva</name>
    <dbReference type="NCBI Taxonomy" id="1582364"/>
    <lineage>
        <taxon>Bacteria</taxon>
        <taxon>Bacillati</taxon>
        <taxon>Actinomycetota</taxon>
        <taxon>Actinomycetes</taxon>
        <taxon>Micrococcales</taxon>
        <taxon>Demequinaceae</taxon>
        <taxon>Demequina</taxon>
    </lineage>
</organism>
<evidence type="ECO:0000313" key="19">
    <source>
        <dbReference type="Proteomes" id="UP000652354"/>
    </source>
</evidence>
<feature type="transmembrane region" description="Helical" evidence="14">
    <location>
        <begin position="51"/>
        <end position="71"/>
    </location>
</feature>
<evidence type="ECO:0000256" key="5">
    <source>
        <dbReference type="ARBA" id="ARBA00022692"/>
    </source>
</evidence>
<dbReference type="GO" id="GO:0006508">
    <property type="term" value="P:proteolysis"/>
    <property type="evidence" value="ECO:0007669"/>
    <property type="project" value="UniProtKB-KW"/>
</dbReference>
<evidence type="ECO:0000259" key="17">
    <source>
        <dbReference type="Pfam" id="PF02163"/>
    </source>
</evidence>
<name>A0A919Q1H6_9MICO</name>
<dbReference type="GO" id="GO:0008237">
    <property type="term" value="F:metallopeptidase activity"/>
    <property type="evidence" value="ECO:0007669"/>
    <property type="project" value="UniProtKB-UniRule"/>
</dbReference>
<comment type="subcellular location">
    <subcellularLocation>
        <location evidence="1 14">Cell membrane</location>
        <topology evidence="1 14">Multi-pass membrane protein</topology>
    </subcellularLocation>
</comment>
<feature type="transmembrane region" description="Helical" evidence="14">
    <location>
        <begin position="106"/>
        <end position="131"/>
    </location>
</feature>
<dbReference type="RefSeq" id="WP_203654368.1">
    <property type="nucleotide sequence ID" value="NZ_BONR01000002.1"/>
</dbReference>
<dbReference type="GO" id="GO:0005886">
    <property type="term" value="C:plasma membrane"/>
    <property type="evidence" value="ECO:0007669"/>
    <property type="project" value="UniProtKB-SubCell"/>
</dbReference>
<dbReference type="EMBL" id="BONR01000002">
    <property type="protein sequence ID" value="GIG54457.1"/>
    <property type="molecule type" value="Genomic_DNA"/>
</dbReference>
<feature type="transmembrane region" description="Helical" evidence="14">
    <location>
        <begin position="191"/>
        <end position="213"/>
    </location>
</feature>
<keyword evidence="5 14" id="KW-0812">Transmembrane</keyword>
<evidence type="ECO:0000313" key="18">
    <source>
        <dbReference type="EMBL" id="GIG54457.1"/>
    </source>
</evidence>